<dbReference type="KEGG" id="tse:THMIRHAS_02000"/>
<evidence type="ECO:0000313" key="17">
    <source>
        <dbReference type="EMBL" id="BBP44827.1"/>
    </source>
</evidence>
<dbReference type="RefSeq" id="WP_173269518.1">
    <property type="nucleotide sequence ID" value="NZ_AP021889.1"/>
</dbReference>
<dbReference type="Gene3D" id="3.40.50.1000">
    <property type="entry name" value="HAD superfamily/HAD-like"/>
    <property type="match status" value="1"/>
</dbReference>
<dbReference type="Pfam" id="PF00403">
    <property type="entry name" value="HMA"/>
    <property type="match status" value="1"/>
</dbReference>
<dbReference type="CDD" id="cd02094">
    <property type="entry name" value="P-type_ATPase_Cu-like"/>
    <property type="match status" value="1"/>
</dbReference>
<evidence type="ECO:0000259" key="16">
    <source>
        <dbReference type="PROSITE" id="PS50846"/>
    </source>
</evidence>
<evidence type="ECO:0000256" key="6">
    <source>
        <dbReference type="ARBA" id="ARBA00022692"/>
    </source>
</evidence>
<dbReference type="GO" id="GO:0043682">
    <property type="term" value="F:P-type divalent copper transporter activity"/>
    <property type="evidence" value="ECO:0007669"/>
    <property type="project" value="TreeGrafter"/>
</dbReference>
<dbReference type="EMBL" id="AP021889">
    <property type="protein sequence ID" value="BBP44827.1"/>
    <property type="molecule type" value="Genomic_DNA"/>
</dbReference>
<proteinExistence type="inferred from homology"/>
<dbReference type="InterPro" id="IPR036412">
    <property type="entry name" value="HAD-like_sf"/>
</dbReference>
<dbReference type="InterPro" id="IPR018303">
    <property type="entry name" value="ATPase_P-typ_P_site"/>
</dbReference>
<evidence type="ECO:0000256" key="15">
    <source>
        <dbReference type="RuleBase" id="RU362081"/>
    </source>
</evidence>
<dbReference type="InterPro" id="IPR044492">
    <property type="entry name" value="P_typ_ATPase_HD_dom"/>
</dbReference>
<evidence type="ECO:0000256" key="10">
    <source>
        <dbReference type="ARBA" id="ARBA00022842"/>
    </source>
</evidence>
<dbReference type="PROSITE" id="PS01047">
    <property type="entry name" value="HMA_1"/>
    <property type="match status" value="1"/>
</dbReference>
<dbReference type="Gene3D" id="3.30.70.100">
    <property type="match status" value="1"/>
</dbReference>
<dbReference type="InterPro" id="IPR006121">
    <property type="entry name" value="HMA_dom"/>
</dbReference>
<dbReference type="SUPFAM" id="SSF81665">
    <property type="entry name" value="Calcium ATPase, transmembrane domain M"/>
    <property type="match status" value="1"/>
</dbReference>
<dbReference type="Pfam" id="PF00122">
    <property type="entry name" value="E1-E2_ATPase"/>
    <property type="match status" value="1"/>
</dbReference>
<keyword evidence="18" id="KW-1185">Reference proteome</keyword>
<reference evidence="18" key="1">
    <citation type="submission" date="2019-11" db="EMBL/GenBank/DDBJ databases">
        <title>Isolation and characterization of two novel species in the genus Thiomicrorhabdus.</title>
        <authorList>
            <person name="Mochizuki J."/>
            <person name="Kojima H."/>
            <person name="Fukui M."/>
        </authorList>
    </citation>
    <scope>NUCLEOTIDE SEQUENCE [LARGE SCALE GENOMIC DNA]</scope>
    <source>
        <strain evidence="18">aks77</strain>
    </source>
</reference>
<dbReference type="GO" id="GO:0005886">
    <property type="term" value="C:plasma membrane"/>
    <property type="evidence" value="ECO:0007669"/>
    <property type="project" value="UniProtKB-SubCell"/>
</dbReference>
<evidence type="ECO:0000256" key="12">
    <source>
        <dbReference type="ARBA" id="ARBA00022989"/>
    </source>
</evidence>
<dbReference type="SFLD" id="SFLDF00027">
    <property type="entry name" value="p-type_atpase"/>
    <property type="match status" value="1"/>
</dbReference>
<keyword evidence="5" id="KW-0597">Phosphoprotein</keyword>
<keyword evidence="4 15" id="KW-1003">Cell membrane</keyword>
<dbReference type="InterPro" id="IPR008250">
    <property type="entry name" value="ATPase_P-typ_transduc_dom_A_sf"/>
</dbReference>
<feature type="transmembrane region" description="Helical" evidence="15">
    <location>
        <begin position="270"/>
        <end position="288"/>
    </location>
</feature>
<comment type="subcellular location">
    <subcellularLocation>
        <location evidence="1">Cell membrane</location>
        <topology evidence="1">Multi-pass membrane protein</topology>
    </subcellularLocation>
</comment>
<feature type="transmembrane region" description="Helical" evidence="15">
    <location>
        <begin position="791"/>
        <end position="811"/>
    </location>
</feature>
<protein>
    <submittedName>
        <fullName evidence="17">Copper-translocating P-type ATPase</fullName>
    </submittedName>
</protein>
<dbReference type="InterPro" id="IPR027256">
    <property type="entry name" value="P-typ_ATPase_IB"/>
</dbReference>
<dbReference type="PRINTS" id="PR00119">
    <property type="entry name" value="CATATPASE"/>
</dbReference>
<dbReference type="CDD" id="cd00371">
    <property type="entry name" value="HMA"/>
    <property type="match status" value="1"/>
</dbReference>
<dbReference type="GO" id="GO:0005524">
    <property type="term" value="F:ATP binding"/>
    <property type="evidence" value="ECO:0007669"/>
    <property type="project" value="UniProtKB-UniRule"/>
</dbReference>
<keyword evidence="10" id="KW-0460">Magnesium</keyword>
<keyword evidence="13" id="KW-0406">Ion transport</keyword>
<dbReference type="NCBIfam" id="TIGR01494">
    <property type="entry name" value="ATPase_P-type"/>
    <property type="match status" value="2"/>
</dbReference>
<evidence type="ECO:0000256" key="3">
    <source>
        <dbReference type="ARBA" id="ARBA00022448"/>
    </source>
</evidence>
<evidence type="ECO:0000256" key="8">
    <source>
        <dbReference type="ARBA" id="ARBA00022741"/>
    </source>
</evidence>
<feature type="transmembrane region" description="Helical" evidence="15">
    <location>
        <begin position="207"/>
        <end position="228"/>
    </location>
</feature>
<accession>A0A6F8PS17</accession>
<dbReference type="GO" id="GO:0016887">
    <property type="term" value="F:ATP hydrolysis activity"/>
    <property type="evidence" value="ECO:0007669"/>
    <property type="project" value="InterPro"/>
</dbReference>
<dbReference type="GO" id="GO:0055070">
    <property type="term" value="P:copper ion homeostasis"/>
    <property type="evidence" value="ECO:0007669"/>
    <property type="project" value="TreeGrafter"/>
</dbReference>
<dbReference type="InterPro" id="IPR017969">
    <property type="entry name" value="Heavy-metal-associated_CS"/>
</dbReference>
<dbReference type="SUPFAM" id="SSF56784">
    <property type="entry name" value="HAD-like"/>
    <property type="match status" value="1"/>
</dbReference>
<keyword evidence="11" id="KW-1278">Translocase</keyword>
<name>A0A6F8PS17_9GAMM</name>
<comment type="similarity">
    <text evidence="2 15">Belongs to the cation transport ATPase (P-type) (TC 3.A.3) family. Type IB subfamily.</text>
</comment>
<dbReference type="Pfam" id="PF00702">
    <property type="entry name" value="Hydrolase"/>
    <property type="match status" value="1"/>
</dbReference>
<evidence type="ECO:0000256" key="4">
    <source>
        <dbReference type="ARBA" id="ARBA00022475"/>
    </source>
</evidence>
<dbReference type="PANTHER" id="PTHR43520">
    <property type="entry name" value="ATP7, ISOFORM B"/>
    <property type="match status" value="1"/>
</dbReference>
<evidence type="ECO:0000256" key="11">
    <source>
        <dbReference type="ARBA" id="ARBA00022967"/>
    </source>
</evidence>
<keyword evidence="8 15" id="KW-0547">Nucleotide-binding</keyword>
<dbReference type="PROSITE" id="PS01229">
    <property type="entry name" value="COF_2"/>
    <property type="match status" value="1"/>
</dbReference>
<dbReference type="SUPFAM" id="SSF81653">
    <property type="entry name" value="Calcium ATPase, transduction domain A"/>
    <property type="match status" value="1"/>
</dbReference>
<feature type="transmembrane region" description="Helical" evidence="15">
    <location>
        <begin position="173"/>
        <end position="195"/>
    </location>
</feature>
<evidence type="ECO:0000256" key="1">
    <source>
        <dbReference type="ARBA" id="ARBA00004651"/>
    </source>
</evidence>
<dbReference type="InterPro" id="IPR001757">
    <property type="entry name" value="P_typ_ATPase"/>
</dbReference>
<dbReference type="Proteomes" id="UP000501726">
    <property type="component" value="Chromosome"/>
</dbReference>
<evidence type="ECO:0000256" key="13">
    <source>
        <dbReference type="ARBA" id="ARBA00023065"/>
    </source>
</evidence>
<dbReference type="NCBIfam" id="TIGR01525">
    <property type="entry name" value="ATPase-IB_hvy"/>
    <property type="match status" value="1"/>
</dbReference>
<dbReference type="SUPFAM" id="SSF55008">
    <property type="entry name" value="HMA, heavy metal-associated domain"/>
    <property type="match status" value="1"/>
</dbReference>
<evidence type="ECO:0000256" key="14">
    <source>
        <dbReference type="ARBA" id="ARBA00023136"/>
    </source>
</evidence>
<dbReference type="GO" id="GO:0005507">
    <property type="term" value="F:copper ion binding"/>
    <property type="evidence" value="ECO:0007669"/>
    <property type="project" value="TreeGrafter"/>
</dbReference>
<dbReference type="PANTHER" id="PTHR43520:SF5">
    <property type="entry name" value="CATION-TRANSPORTING P-TYPE ATPASE-RELATED"/>
    <property type="match status" value="1"/>
</dbReference>
<dbReference type="InterPro" id="IPR023299">
    <property type="entry name" value="ATPase_P-typ_cyto_dom_N"/>
</dbReference>
<dbReference type="SFLD" id="SFLDS00003">
    <property type="entry name" value="Haloacid_Dehalogenase"/>
    <property type="match status" value="1"/>
</dbReference>
<dbReference type="PROSITE" id="PS50846">
    <property type="entry name" value="HMA_2"/>
    <property type="match status" value="1"/>
</dbReference>
<keyword evidence="14 15" id="KW-0472">Membrane</keyword>
<feature type="transmembrane region" description="Helical" evidence="15">
    <location>
        <begin position="240"/>
        <end position="258"/>
    </location>
</feature>
<feature type="transmembrane region" description="Helical" evidence="15">
    <location>
        <begin position="449"/>
        <end position="477"/>
    </location>
</feature>
<dbReference type="InterPro" id="IPR059000">
    <property type="entry name" value="ATPase_P-type_domA"/>
</dbReference>
<feature type="domain" description="HMA" evidence="16">
    <location>
        <begin position="89"/>
        <end position="155"/>
    </location>
</feature>
<dbReference type="InterPro" id="IPR023298">
    <property type="entry name" value="ATPase_P-typ_TM_dom_sf"/>
</dbReference>
<evidence type="ECO:0000313" key="18">
    <source>
        <dbReference type="Proteomes" id="UP000501726"/>
    </source>
</evidence>
<dbReference type="Gene3D" id="2.70.150.10">
    <property type="entry name" value="Calcium-transporting ATPase, cytoplasmic transduction domain A"/>
    <property type="match status" value="1"/>
</dbReference>
<dbReference type="FunFam" id="2.70.150.10:FF:000002">
    <property type="entry name" value="Copper-transporting ATPase 1, putative"/>
    <property type="match status" value="1"/>
</dbReference>
<dbReference type="InterPro" id="IPR036163">
    <property type="entry name" value="HMA_dom_sf"/>
</dbReference>
<keyword evidence="12 15" id="KW-1133">Transmembrane helix</keyword>
<dbReference type="Pfam" id="PF12156">
    <property type="entry name" value="ATPase-cat_bd"/>
    <property type="match status" value="1"/>
</dbReference>
<evidence type="ECO:0000256" key="9">
    <source>
        <dbReference type="ARBA" id="ARBA00022840"/>
    </source>
</evidence>
<evidence type="ECO:0000256" key="2">
    <source>
        <dbReference type="ARBA" id="ARBA00006024"/>
    </source>
</evidence>
<keyword evidence="3" id="KW-0813">Transport</keyword>
<dbReference type="AlphaFoldDB" id="A0A6F8PS17"/>
<evidence type="ECO:0000256" key="7">
    <source>
        <dbReference type="ARBA" id="ARBA00022723"/>
    </source>
</evidence>
<dbReference type="PROSITE" id="PS00154">
    <property type="entry name" value="ATPASE_E1_E2"/>
    <property type="match status" value="1"/>
</dbReference>
<dbReference type="PRINTS" id="PR00943">
    <property type="entry name" value="CUATPASE"/>
</dbReference>
<feature type="transmembrane region" description="Helical" evidence="15">
    <location>
        <begin position="422"/>
        <end position="443"/>
    </location>
</feature>
<dbReference type="InterPro" id="IPR021993">
    <property type="entry name" value="ATPase-cat-bd"/>
</dbReference>
<gene>
    <name evidence="17" type="ORF">THMIRHAS_02000</name>
</gene>
<dbReference type="NCBIfam" id="TIGR01511">
    <property type="entry name" value="ATPase-IB1_Cu"/>
    <property type="match status" value="1"/>
</dbReference>
<keyword evidence="6 15" id="KW-0812">Transmembrane</keyword>
<organism evidence="17 18">
    <name type="scientific">Thiosulfatimonas sediminis</name>
    <dbReference type="NCBI Taxonomy" id="2675054"/>
    <lineage>
        <taxon>Bacteria</taxon>
        <taxon>Pseudomonadati</taxon>
        <taxon>Pseudomonadota</taxon>
        <taxon>Gammaproteobacteria</taxon>
        <taxon>Thiotrichales</taxon>
        <taxon>Piscirickettsiaceae</taxon>
        <taxon>Thiosulfatimonas</taxon>
    </lineage>
</organism>
<feature type="transmembrane region" description="Helical" evidence="15">
    <location>
        <begin position="768"/>
        <end position="785"/>
    </location>
</feature>
<dbReference type="SFLD" id="SFLDG00002">
    <property type="entry name" value="C1.7:_P-type_atpase_like"/>
    <property type="match status" value="1"/>
</dbReference>
<keyword evidence="9 15" id="KW-0067">ATP-binding</keyword>
<keyword evidence="7 15" id="KW-0479">Metal-binding</keyword>
<dbReference type="Gene3D" id="3.40.1110.10">
    <property type="entry name" value="Calcium-transporting ATPase, cytoplasmic domain N"/>
    <property type="match status" value="1"/>
</dbReference>
<evidence type="ECO:0000256" key="5">
    <source>
        <dbReference type="ARBA" id="ARBA00022553"/>
    </source>
</evidence>
<sequence>MAQSCFHCGQAIPQGELILKPIEGSERAFCCHGCASVCEVIYESGMQSFYQRTPQGELLSPPPAPNKNIDLFDYDEVQEQYVDTLGTRREITLMSEAIHCAACVWLIEHTLANTNGILLARVNFTNKQIKLRWDNSQLKLSDIIKKLNRIGYDATPYDASLSEAATKKANRDLLYRLGFAGFAMMNVMWFSVALYTGANEDPEYRSYFHWIQLIIATVTLAYSGQPFFKGAWTSLKARTVGMDVSISLGMLTTYFYSLWVTVHPENVGDVYFDTLIDFMFLLLIGRYLEAISKNKAVDASRRLLELQPKIARKVDAEGEQIVPVRSLVKGVHILVKPGEQFPVDGFVISGEGQVNEAMLSGEAREISKTPGNKVAAGTLNIDGSLTVEVESILQNTQLGRIVNMVEEAQGSKAPIQCTADKIMPYFVTVTLSLAAFSFVFWFFNAGIESAIMTATAVLIITCPCAFGLATPMAIAVASGVSARHGILVKNGTVLETLRDMDHFVFDKTGTLTKGQMRLTATEWLEPNIEQPRLLSAVAAIEHHSEHSLARALVDSICTSHNLQSKDLPPVTEFKAFPGRGVRGQVAADVWHIGTAKWLQSQQIDLPQTLLAKTAQHAQIAQTAVWVAQNGLVQAVLFFEDEIREDAKELIQRLKARGKEVTLLSGDLRVVAERVAEQLGGLNVIAEVLPEDKNEQIRQLQLKGQKVAMIGDGINDAPALVRADVGIALGSGTDVSMESADIVLMNNRLISVDTAVALSMRTLRTVKQNIASSIAYNLIMVPLAMSGTLTPLIAAITMPLSSLVVIGNAARIRSFFSEKQMRKRQAPLDSLKK</sequence>
<dbReference type="InterPro" id="IPR023214">
    <property type="entry name" value="HAD_sf"/>
</dbReference>